<sequence length="205" mass="22654">MQESMNPSELKIRLGEWDVNRKTEFYDFIETGVKKIIIHDQFYSGTLTNDIAIIVLEDSVDFSKHPHINPVCLPHSHSDFMNRHCHVTGWGKDAFGNDGDFQFILKEVEVPVWGNKGCESALRKTRLGVNYKLDDGMLCAGGEEGKDACKGDGGGPLVCPGNDGSLELAGLVSWGIGCGESGIPGVYVNIPYYMDWITEILQTVR</sequence>
<feature type="domain" description="Peptidase S1" evidence="3">
    <location>
        <begin position="1"/>
        <end position="202"/>
    </location>
</feature>
<evidence type="ECO:0000256" key="1">
    <source>
        <dbReference type="ARBA" id="ARBA00023157"/>
    </source>
</evidence>
<dbReference type="Gene3D" id="2.40.10.10">
    <property type="entry name" value="Trypsin-like serine proteases"/>
    <property type="match status" value="2"/>
</dbReference>
<dbReference type="Proteomes" id="UP000326759">
    <property type="component" value="Unassembled WGS sequence"/>
</dbReference>
<proteinExistence type="inferred from homology"/>
<dbReference type="PROSITE" id="PS50240">
    <property type="entry name" value="TRYPSIN_DOM"/>
    <property type="match status" value="1"/>
</dbReference>
<dbReference type="CDD" id="cd00190">
    <property type="entry name" value="Tryp_SPc"/>
    <property type="match status" value="1"/>
</dbReference>
<reference evidence="4 5" key="1">
    <citation type="journal article" date="2019" name="PLoS Biol.">
        <title>Sex chromosomes control vertical transmission of feminizing Wolbachia symbionts in an isopod.</title>
        <authorList>
            <person name="Becking T."/>
            <person name="Chebbi M.A."/>
            <person name="Giraud I."/>
            <person name="Moumen B."/>
            <person name="Laverre T."/>
            <person name="Caubet Y."/>
            <person name="Peccoud J."/>
            <person name="Gilbert C."/>
            <person name="Cordaux R."/>
        </authorList>
    </citation>
    <scope>NUCLEOTIDE SEQUENCE [LARGE SCALE GENOMIC DNA]</scope>
    <source>
        <strain evidence="4">ANa2</strain>
        <tissue evidence="4">Whole body excluding digestive tract and cuticle</tissue>
    </source>
</reference>
<dbReference type="EMBL" id="SEYY01022780">
    <property type="protein sequence ID" value="KAB7495293.1"/>
    <property type="molecule type" value="Genomic_DNA"/>
</dbReference>
<gene>
    <name evidence="4" type="primary">Sb_0</name>
    <name evidence="4" type="ORF">Anas_07347</name>
</gene>
<dbReference type="InterPro" id="IPR009003">
    <property type="entry name" value="Peptidase_S1_PA"/>
</dbReference>
<dbReference type="PRINTS" id="PR00722">
    <property type="entry name" value="CHYMOTRYPSIN"/>
</dbReference>
<accession>A0A5N5SMN2</accession>
<evidence type="ECO:0000313" key="4">
    <source>
        <dbReference type="EMBL" id="KAB7495293.1"/>
    </source>
</evidence>
<organism evidence="4 5">
    <name type="scientific">Armadillidium nasatum</name>
    <dbReference type="NCBI Taxonomy" id="96803"/>
    <lineage>
        <taxon>Eukaryota</taxon>
        <taxon>Metazoa</taxon>
        <taxon>Ecdysozoa</taxon>
        <taxon>Arthropoda</taxon>
        <taxon>Crustacea</taxon>
        <taxon>Multicrustacea</taxon>
        <taxon>Malacostraca</taxon>
        <taxon>Eumalacostraca</taxon>
        <taxon>Peracarida</taxon>
        <taxon>Isopoda</taxon>
        <taxon>Oniscidea</taxon>
        <taxon>Crinocheta</taxon>
        <taxon>Armadillidiidae</taxon>
        <taxon>Armadillidium</taxon>
    </lineage>
</organism>
<dbReference type="GO" id="GO:0006508">
    <property type="term" value="P:proteolysis"/>
    <property type="evidence" value="ECO:0007669"/>
    <property type="project" value="InterPro"/>
</dbReference>
<dbReference type="FunFam" id="2.40.10.10:FF:000002">
    <property type="entry name" value="Transmembrane protease serine"/>
    <property type="match status" value="1"/>
</dbReference>
<dbReference type="InterPro" id="IPR043504">
    <property type="entry name" value="Peptidase_S1_PA_chymotrypsin"/>
</dbReference>
<comment type="caution">
    <text evidence="4">The sequence shown here is derived from an EMBL/GenBank/DDBJ whole genome shotgun (WGS) entry which is preliminary data.</text>
</comment>
<dbReference type="AlphaFoldDB" id="A0A5N5SMN2"/>
<keyword evidence="5" id="KW-1185">Reference proteome</keyword>
<name>A0A5N5SMN2_9CRUS</name>
<dbReference type="SMART" id="SM00020">
    <property type="entry name" value="Tryp_SPc"/>
    <property type="match status" value="1"/>
</dbReference>
<evidence type="ECO:0000313" key="5">
    <source>
        <dbReference type="Proteomes" id="UP000326759"/>
    </source>
</evidence>
<dbReference type="PANTHER" id="PTHR24256">
    <property type="entry name" value="TRYPTASE-RELATED"/>
    <property type="match status" value="1"/>
</dbReference>
<dbReference type="InterPro" id="IPR051487">
    <property type="entry name" value="Ser/Thr_Proteases_Immune/Dev"/>
</dbReference>
<dbReference type="SUPFAM" id="SSF50494">
    <property type="entry name" value="Trypsin-like serine proteases"/>
    <property type="match status" value="1"/>
</dbReference>
<dbReference type="InterPro" id="IPR001314">
    <property type="entry name" value="Peptidase_S1A"/>
</dbReference>
<dbReference type="GO" id="GO:0004252">
    <property type="term" value="F:serine-type endopeptidase activity"/>
    <property type="evidence" value="ECO:0007669"/>
    <property type="project" value="InterPro"/>
</dbReference>
<keyword evidence="1" id="KW-1015">Disulfide bond</keyword>
<protein>
    <submittedName>
        <fullName evidence="4">Serine proteinase stubble</fullName>
    </submittedName>
</protein>
<evidence type="ECO:0000259" key="3">
    <source>
        <dbReference type="PROSITE" id="PS50240"/>
    </source>
</evidence>
<evidence type="ECO:0000256" key="2">
    <source>
        <dbReference type="ARBA" id="ARBA00024195"/>
    </source>
</evidence>
<comment type="similarity">
    <text evidence="2">Belongs to the peptidase S1 family. CLIP subfamily.</text>
</comment>
<dbReference type="Pfam" id="PF00089">
    <property type="entry name" value="Trypsin"/>
    <property type="match status" value="1"/>
</dbReference>
<dbReference type="InterPro" id="IPR001254">
    <property type="entry name" value="Trypsin_dom"/>
</dbReference>
<dbReference type="OrthoDB" id="5949700at2759"/>